<dbReference type="InterPro" id="IPR025326">
    <property type="entry name" value="DUF4232"/>
</dbReference>
<feature type="compositionally biased region" description="Low complexity" evidence="1">
    <location>
        <begin position="30"/>
        <end position="52"/>
    </location>
</feature>
<keyword evidence="5" id="KW-1185">Reference proteome</keyword>
<gene>
    <name evidence="4" type="ORF">J4557_24835</name>
</gene>
<name>A0ABS3R3C1_9ACTN</name>
<dbReference type="Pfam" id="PF14016">
    <property type="entry name" value="DUF4232"/>
    <property type="match status" value="1"/>
</dbReference>
<feature type="region of interest" description="Disordered" evidence="1">
    <location>
        <begin position="30"/>
        <end position="66"/>
    </location>
</feature>
<dbReference type="EMBL" id="JAGEOK010000016">
    <property type="protein sequence ID" value="MBO2440757.1"/>
    <property type="molecule type" value="Genomic_DNA"/>
</dbReference>
<evidence type="ECO:0000256" key="2">
    <source>
        <dbReference type="SAM" id="SignalP"/>
    </source>
</evidence>
<feature type="compositionally biased region" description="Gly residues" evidence="1">
    <location>
        <begin position="53"/>
        <end position="65"/>
    </location>
</feature>
<protein>
    <submittedName>
        <fullName evidence="4">DUF4232 domain-containing protein</fullName>
    </submittedName>
</protein>
<accession>A0ABS3R3C1</accession>
<evidence type="ECO:0000313" key="4">
    <source>
        <dbReference type="EMBL" id="MBO2440757.1"/>
    </source>
</evidence>
<sequence length="208" mass="20479">MTTENKSRAAVLVLTGLALGAALTGCKVGDTGTDPGGTRTNAGTGTAPAAGGTAEGAGGNAGSGTGSLARCHTRDLAARVGRLDGAAGSRSTKIVLTNASGRACRVYGWPGVGIAVADGSALPSSDQRVGGPPPHLVLQPNGHAYTEIDWAAPGAADPQSRSEAAVPGLLTVIPPDETLALRVPWSFGPVAEQGNFRVTPLKPGSGPA</sequence>
<evidence type="ECO:0000256" key="1">
    <source>
        <dbReference type="SAM" id="MobiDB-lite"/>
    </source>
</evidence>
<proteinExistence type="predicted"/>
<comment type="caution">
    <text evidence="4">The sequence shown here is derived from an EMBL/GenBank/DDBJ whole genome shotgun (WGS) entry which is preliminary data.</text>
</comment>
<reference evidence="4 5" key="1">
    <citation type="submission" date="2021-03" db="EMBL/GenBank/DDBJ databases">
        <authorList>
            <person name="Kanchanasin P."/>
            <person name="Saeng-In P."/>
            <person name="Phongsopitanun W."/>
            <person name="Yuki M."/>
            <person name="Kudo T."/>
            <person name="Ohkuma M."/>
            <person name="Tanasupawat S."/>
        </authorList>
    </citation>
    <scope>NUCLEOTIDE SEQUENCE [LARGE SCALE GENOMIC DNA]</scope>
    <source>
        <strain evidence="4 5">L46</strain>
    </source>
</reference>
<evidence type="ECO:0000259" key="3">
    <source>
        <dbReference type="Pfam" id="PF14016"/>
    </source>
</evidence>
<dbReference type="PROSITE" id="PS51257">
    <property type="entry name" value="PROKAR_LIPOPROTEIN"/>
    <property type="match status" value="1"/>
</dbReference>
<feature type="signal peptide" evidence="2">
    <location>
        <begin position="1"/>
        <end position="24"/>
    </location>
</feature>
<dbReference type="Proteomes" id="UP000666915">
    <property type="component" value="Unassembled WGS sequence"/>
</dbReference>
<organism evidence="4 5">
    <name type="scientific">Actinomadura nitritigenes</name>
    <dbReference type="NCBI Taxonomy" id="134602"/>
    <lineage>
        <taxon>Bacteria</taxon>
        <taxon>Bacillati</taxon>
        <taxon>Actinomycetota</taxon>
        <taxon>Actinomycetes</taxon>
        <taxon>Streptosporangiales</taxon>
        <taxon>Thermomonosporaceae</taxon>
        <taxon>Actinomadura</taxon>
    </lineage>
</organism>
<feature type="domain" description="DUF4232" evidence="3">
    <location>
        <begin position="71"/>
        <end position="201"/>
    </location>
</feature>
<feature type="chain" id="PRO_5047290309" evidence="2">
    <location>
        <begin position="25"/>
        <end position="208"/>
    </location>
</feature>
<keyword evidence="2" id="KW-0732">Signal</keyword>
<evidence type="ECO:0000313" key="5">
    <source>
        <dbReference type="Proteomes" id="UP000666915"/>
    </source>
</evidence>
<dbReference type="RefSeq" id="WP_208269147.1">
    <property type="nucleotide sequence ID" value="NZ_BAAAGM010000003.1"/>
</dbReference>